<dbReference type="InterPro" id="IPR005829">
    <property type="entry name" value="Sugar_transporter_CS"/>
</dbReference>
<keyword evidence="4" id="KW-1003">Cell membrane</keyword>
<dbReference type="PRINTS" id="PR01036">
    <property type="entry name" value="TCRTETB"/>
</dbReference>
<evidence type="ECO:0000256" key="1">
    <source>
        <dbReference type="ARBA" id="ARBA00004651"/>
    </source>
</evidence>
<evidence type="ECO:0000256" key="5">
    <source>
        <dbReference type="ARBA" id="ARBA00022692"/>
    </source>
</evidence>
<dbReference type="InterPro" id="IPR020846">
    <property type="entry name" value="MFS_dom"/>
</dbReference>
<evidence type="ECO:0000256" key="8">
    <source>
        <dbReference type="RuleBase" id="RU365088"/>
    </source>
</evidence>
<evidence type="ECO:0000256" key="3">
    <source>
        <dbReference type="ARBA" id="ARBA00022448"/>
    </source>
</evidence>
<feature type="transmembrane region" description="Helical" evidence="8">
    <location>
        <begin position="86"/>
        <end position="105"/>
    </location>
</feature>
<accession>F2J5Y0</accession>
<name>F2J5Y0_POLGS</name>
<dbReference type="PANTHER" id="PTHR23501">
    <property type="entry name" value="MAJOR FACILITATOR SUPERFAMILY"/>
    <property type="match status" value="1"/>
</dbReference>
<organism evidence="10 11">
    <name type="scientific">Polymorphum gilvum (strain LMG 25793 / CGMCC 1.9160 / SL003B-26A1)</name>
    <dbReference type="NCBI Taxonomy" id="991905"/>
    <lineage>
        <taxon>Bacteria</taxon>
        <taxon>Pseudomonadati</taxon>
        <taxon>Pseudomonadota</taxon>
        <taxon>Alphaproteobacteria</taxon>
        <taxon>Rhodobacterales</taxon>
        <taxon>Paracoccaceae</taxon>
        <taxon>Polymorphum</taxon>
    </lineage>
</organism>
<feature type="transmembrane region" description="Helical" evidence="8">
    <location>
        <begin position="21"/>
        <end position="50"/>
    </location>
</feature>
<comment type="subcellular location">
    <subcellularLocation>
        <location evidence="8">Cell inner membrane</location>
        <topology evidence="8">Multi-pass membrane protein</topology>
    </subcellularLocation>
    <subcellularLocation>
        <location evidence="1">Cell membrane</location>
        <topology evidence="1">Multi-pass membrane protein</topology>
    </subcellularLocation>
</comment>
<dbReference type="Gene3D" id="1.20.1720.10">
    <property type="entry name" value="Multidrug resistance protein D"/>
    <property type="match status" value="1"/>
</dbReference>
<keyword evidence="5 8" id="KW-0812">Transmembrane</keyword>
<dbReference type="InterPro" id="IPR004812">
    <property type="entry name" value="Efflux_drug-R_Bcr/CmlA"/>
</dbReference>
<feature type="transmembrane region" description="Helical" evidence="8">
    <location>
        <begin position="175"/>
        <end position="194"/>
    </location>
</feature>
<reference evidence="10 11" key="1">
    <citation type="journal article" date="2011" name="J. Bacteriol.">
        <title>Complete genome sequence of Polymorphum gilvum SL003B-26A1T, a crude oil-degrading bacterium from oil-polluted saline soil.</title>
        <authorList>
            <person name="Li S.G."/>
            <person name="Tang Y.Q."/>
            <person name="Nie Y."/>
            <person name="Cai M."/>
            <person name="Wu X.L."/>
        </authorList>
    </citation>
    <scope>NUCLEOTIDE SEQUENCE [LARGE SCALE GENOMIC DNA]</scope>
    <source>
        <strain evidence="11">LMG 25793 / CGMCC 1.9160 / SL003B-26A1</strain>
    </source>
</reference>
<keyword evidence="8" id="KW-0997">Cell inner membrane</keyword>
<keyword evidence="3 8" id="KW-0813">Transport</keyword>
<feature type="transmembrane region" description="Helical" evidence="8">
    <location>
        <begin position="353"/>
        <end position="374"/>
    </location>
</feature>
<keyword evidence="7 8" id="KW-0472">Membrane</keyword>
<dbReference type="GO" id="GO:1990961">
    <property type="term" value="P:xenobiotic detoxification by transmembrane export across the plasma membrane"/>
    <property type="evidence" value="ECO:0007669"/>
    <property type="project" value="InterPro"/>
</dbReference>
<feature type="transmembrane region" description="Helical" evidence="8">
    <location>
        <begin position="386"/>
        <end position="407"/>
    </location>
</feature>
<feature type="transmembrane region" description="Helical" evidence="8">
    <location>
        <begin position="56"/>
        <end position="74"/>
    </location>
</feature>
<evidence type="ECO:0000259" key="9">
    <source>
        <dbReference type="PROSITE" id="PS50850"/>
    </source>
</evidence>
<dbReference type="eggNOG" id="COG2814">
    <property type="taxonomic scope" value="Bacteria"/>
</dbReference>
<comment type="similarity">
    <text evidence="2 8">Belongs to the major facilitator superfamily. Bcr/CmlA family.</text>
</comment>
<feature type="domain" description="Major facilitator superfamily (MFS) profile" evidence="9">
    <location>
        <begin position="20"/>
        <end position="412"/>
    </location>
</feature>
<feature type="transmembrane region" description="Helical" evidence="8">
    <location>
        <begin position="318"/>
        <end position="341"/>
    </location>
</feature>
<feature type="transmembrane region" description="Helical" evidence="8">
    <location>
        <begin position="259"/>
        <end position="277"/>
    </location>
</feature>
<dbReference type="KEGG" id="pgv:SL003B_2811"/>
<dbReference type="HOGENOM" id="CLU_001265_47_1_5"/>
<dbReference type="SUPFAM" id="SSF103473">
    <property type="entry name" value="MFS general substrate transporter"/>
    <property type="match status" value="1"/>
</dbReference>
<dbReference type="GO" id="GO:0042910">
    <property type="term" value="F:xenobiotic transmembrane transporter activity"/>
    <property type="evidence" value="ECO:0007669"/>
    <property type="project" value="InterPro"/>
</dbReference>
<evidence type="ECO:0000256" key="4">
    <source>
        <dbReference type="ARBA" id="ARBA00022475"/>
    </source>
</evidence>
<evidence type="ECO:0000313" key="11">
    <source>
        <dbReference type="Proteomes" id="UP000008130"/>
    </source>
</evidence>
<evidence type="ECO:0000256" key="6">
    <source>
        <dbReference type="ARBA" id="ARBA00022989"/>
    </source>
</evidence>
<feature type="transmembrane region" description="Helical" evidence="8">
    <location>
        <begin position="289"/>
        <end position="312"/>
    </location>
</feature>
<evidence type="ECO:0000256" key="2">
    <source>
        <dbReference type="ARBA" id="ARBA00006236"/>
    </source>
</evidence>
<dbReference type="Proteomes" id="UP000008130">
    <property type="component" value="Chromosome"/>
</dbReference>
<keyword evidence="6 8" id="KW-1133">Transmembrane helix</keyword>
<sequence length="413" mass="42941">MGAMTEATASATDTGRPRPSLAVLIAVSTINPLSMNMYLPSLAGMVAAFATTTAKIQLTMSLYLAAVGVAQIFLGPISDRYGRRPVIVWGMAVFILGSLICLVAPSVEILILGRIVQALGGCTGLVLGRAIVRDLYDRDQAASMIGYVTMGMAVGPMLGPAVGGALDQSFGWRGGFYLMLVLGMLVFAAAWYNLHETNHSRTSGGGLGGLVRNYRQLAHSRQFWAFASTAMFTSSVYFAFLGGAPFIAVDVLGMEPWTIGLYFMLVALGYITGNGLSGRYAARIGIMKMVGVGSAVPLVAVVALTVLFGAGVSHPLSLFLPMFLVGLGNGISLPSALSGAVSVRPDLAGAASGLAGSMQIGLGAVSSTLVAWMLSQSMWPATVWPMVLVMSVCVVLTLVSAFAAYLLEDEGAA</sequence>
<dbReference type="PROSITE" id="PS50850">
    <property type="entry name" value="MFS"/>
    <property type="match status" value="1"/>
</dbReference>
<dbReference type="InterPro" id="IPR036259">
    <property type="entry name" value="MFS_trans_sf"/>
</dbReference>
<dbReference type="Pfam" id="PF07690">
    <property type="entry name" value="MFS_1"/>
    <property type="match status" value="1"/>
</dbReference>
<dbReference type="NCBIfam" id="TIGR00710">
    <property type="entry name" value="efflux_Bcr_CflA"/>
    <property type="match status" value="1"/>
</dbReference>
<proteinExistence type="inferred from homology"/>
<protein>
    <recommendedName>
        <fullName evidence="8">Bcr/CflA family efflux transporter</fullName>
    </recommendedName>
</protein>
<dbReference type="PROSITE" id="PS00216">
    <property type="entry name" value="SUGAR_TRANSPORT_1"/>
    <property type="match status" value="1"/>
</dbReference>
<dbReference type="PANTHER" id="PTHR23501:SF191">
    <property type="entry name" value="VACUOLAR BASIC AMINO ACID TRANSPORTER 4"/>
    <property type="match status" value="1"/>
</dbReference>
<dbReference type="PATRIC" id="fig|991905.3.peg.2884"/>
<feature type="transmembrane region" description="Helical" evidence="8">
    <location>
        <begin position="111"/>
        <end position="132"/>
    </location>
</feature>
<dbReference type="AlphaFoldDB" id="F2J5Y0"/>
<dbReference type="GO" id="GO:0005886">
    <property type="term" value="C:plasma membrane"/>
    <property type="evidence" value="ECO:0007669"/>
    <property type="project" value="UniProtKB-SubCell"/>
</dbReference>
<keyword evidence="11" id="KW-1185">Reference proteome</keyword>
<evidence type="ECO:0000256" key="7">
    <source>
        <dbReference type="ARBA" id="ARBA00023136"/>
    </source>
</evidence>
<gene>
    <name evidence="10" type="ordered locus">SL003B_2811</name>
</gene>
<evidence type="ECO:0000313" key="10">
    <source>
        <dbReference type="EMBL" id="ADZ71234.1"/>
    </source>
</evidence>
<feature type="transmembrane region" description="Helical" evidence="8">
    <location>
        <begin position="144"/>
        <end position="163"/>
    </location>
</feature>
<feature type="transmembrane region" description="Helical" evidence="8">
    <location>
        <begin position="223"/>
        <end position="247"/>
    </location>
</feature>
<dbReference type="EMBL" id="CP002568">
    <property type="protein sequence ID" value="ADZ71234.1"/>
    <property type="molecule type" value="Genomic_DNA"/>
</dbReference>
<dbReference type="CDD" id="cd17320">
    <property type="entry name" value="MFS_MdfA_MDR_like"/>
    <property type="match status" value="1"/>
</dbReference>
<dbReference type="InterPro" id="IPR011701">
    <property type="entry name" value="MFS"/>
</dbReference>